<dbReference type="OrthoDB" id="6273535at2759"/>
<comment type="caution">
    <text evidence="2">The sequence shown here is derived from an EMBL/GenBank/DDBJ whole genome shotgun (WGS) entry which is preliminary data.</text>
</comment>
<proteinExistence type="predicted"/>
<accession>A0A8S9YPU3</accession>
<dbReference type="EMBL" id="JTDE01008749">
    <property type="protein sequence ID" value="KAF7234772.1"/>
    <property type="molecule type" value="Genomic_DNA"/>
</dbReference>
<evidence type="ECO:0000313" key="2">
    <source>
        <dbReference type="EMBL" id="KAF7234772.1"/>
    </source>
</evidence>
<dbReference type="Proteomes" id="UP000822476">
    <property type="component" value="Unassembled WGS sequence"/>
</dbReference>
<gene>
    <name evidence="2" type="ORF">EG68_11726</name>
</gene>
<sequence length="289" mass="32949">MANITHYVHCSRSALLHRFPDVVQSCFSQLSSCKAAILKQPNSIVNRKYVNTIKRYRKVLQDLFQNETLAEGSSMLQITEIKPGDIPGHFDVICSLPCYTTPASVAQSGTTSLALKLECGVNSRASELRSRFCHYRKMQKFPSFRFFIQPESDPTSHLRGPATELESPHSSICTSSTDDQSIGDSDFLSDLVMPTNVYGLPRDQLLQKIRSASKKHDDCNWDETDQGRIRLSDSRASADWARFWKQRQDWRMAARRDRRRIRQNTGLYRLTMGHNGVLDIVDEDDSVQN</sequence>
<reference evidence="2" key="1">
    <citation type="submission" date="2019-07" db="EMBL/GenBank/DDBJ databases">
        <title>Annotation for the trematode Paragonimus miyazaki's.</title>
        <authorList>
            <person name="Choi Y.-J."/>
        </authorList>
    </citation>
    <scope>NUCLEOTIDE SEQUENCE</scope>
    <source>
        <strain evidence="2">Japan</strain>
    </source>
</reference>
<organism evidence="2 3">
    <name type="scientific">Paragonimus skrjabini miyazakii</name>
    <dbReference type="NCBI Taxonomy" id="59628"/>
    <lineage>
        <taxon>Eukaryota</taxon>
        <taxon>Metazoa</taxon>
        <taxon>Spiralia</taxon>
        <taxon>Lophotrochozoa</taxon>
        <taxon>Platyhelminthes</taxon>
        <taxon>Trematoda</taxon>
        <taxon>Digenea</taxon>
        <taxon>Plagiorchiida</taxon>
        <taxon>Troglotremata</taxon>
        <taxon>Troglotrematidae</taxon>
        <taxon>Paragonimus</taxon>
    </lineage>
</organism>
<dbReference type="AlphaFoldDB" id="A0A8S9YPU3"/>
<name>A0A8S9YPU3_9TREM</name>
<protein>
    <submittedName>
        <fullName evidence="2">Uncharacterized protein</fullName>
    </submittedName>
</protein>
<evidence type="ECO:0000256" key="1">
    <source>
        <dbReference type="SAM" id="MobiDB-lite"/>
    </source>
</evidence>
<evidence type="ECO:0000313" key="3">
    <source>
        <dbReference type="Proteomes" id="UP000822476"/>
    </source>
</evidence>
<feature type="region of interest" description="Disordered" evidence="1">
    <location>
        <begin position="157"/>
        <end position="176"/>
    </location>
</feature>
<keyword evidence="3" id="KW-1185">Reference proteome</keyword>